<protein>
    <recommendedName>
        <fullName evidence="4">CCHC-type domain-containing protein</fullName>
    </recommendedName>
</protein>
<evidence type="ECO:0000313" key="2">
    <source>
        <dbReference type="EMBL" id="CAK9869844.1"/>
    </source>
</evidence>
<evidence type="ECO:0008006" key="4">
    <source>
        <dbReference type="Google" id="ProtNLM"/>
    </source>
</evidence>
<gene>
    <name evidence="2" type="ORF">CSSPJE1EN2_LOCUS12581</name>
</gene>
<feature type="compositionally biased region" description="Polar residues" evidence="1">
    <location>
        <begin position="78"/>
        <end position="94"/>
    </location>
</feature>
<sequence>MTMRLSKLFTEQDSVDAMFYSSNSGEERSTKSKMEVKKKKAEQIVELKKKSQCNYCHEKGHWERECKKKKGDEKEDNTTVMLQKVESTLSAPDL</sequence>
<feature type="region of interest" description="Disordered" evidence="1">
    <location>
        <begin position="66"/>
        <end position="94"/>
    </location>
</feature>
<dbReference type="SUPFAM" id="SSF57756">
    <property type="entry name" value="Retrovirus zinc finger-like domains"/>
    <property type="match status" value="1"/>
</dbReference>
<organism evidence="2 3">
    <name type="scientific">Sphagnum jensenii</name>
    <dbReference type="NCBI Taxonomy" id="128206"/>
    <lineage>
        <taxon>Eukaryota</taxon>
        <taxon>Viridiplantae</taxon>
        <taxon>Streptophyta</taxon>
        <taxon>Embryophyta</taxon>
        <taxon>Bryophyta</taxon>
        <taxon>Sphagnophytina</taxon>
        <taxon>Sphagnopsida</taxon>
        <taxon>Sphagnales</taxon>
        <taxon>Sphagnaceae</taxon>
        <taxon>Sphagnum</taxon>
    </lineage>
</organism>
<dbReference type="Proteomes" id="UP001497522">
    <property type="component" value="Chromosome 19"/>
</dbReference>
<reference evidence="2" key="1">
    <citation type="submission" date="2024-03" db="EMBL/GenBank/DDBJ databases">
        <authorList>
            <consortium name="ELIXIR-Norway"/>
            <consortium name="Elixir Norway"/>
        </authorList>
    </citation>
    <scope>NUCLEOTIDE SEQUENCE</scope>
</reference>
<dbReference type="InterPro" id="IPR036875">
    <property type="entry name" value="Znf_CCHC_sf"/>
</dbReference>
<evidence type="ECO:0000313" key="3">
    <source>
        <dbReference type="Proteomes" id="UP001497522"/>
    </source>
</evidence>
<evidence type="ECO:0000256" key="1">
    <source>
        <dbReference type="SAM" id="MobiDB-lite"/>
    </source>
</evidence>
<name>A0ABP1B488_9BRYO</name>
<dbReference type="EMBL" id="OZ023720">
    <property type="protein sequence ID" value="CAK9869844.1"/>
    <property type="molecule type" value="Genomic_DNA"/>
</dbReference>
<accession>A0ABP1B488</accession>
<dbReference type="Gene3D" id="4.10.60.10">
    <property type="entry name" value="Zinc finger, CCHC-type"/>
    <property type="match status" value="1"/>
</dbReference>
<keyword evidence="3" id="KW-1185">Reference proteome</keyword>
<proteinExistence type="predicted"/>
<feature type="compositionally biased region" description="Basic and acidic residues" evidence="1">
    <location>
        <begin position="66"/>
        <end position="77"/>
    </location>
</feature>